<dbReference type="InterPro" id="IPR004042">
    <property type="entry name" value="Intein_endonuc_central"/>
</dbReference>
<reference evidence="3" key="1">
    <citation type="submission" date="2017-09" db="EMBL/GenBank/DDBJ databases">
        <title>Depth-based differentiation of microbial function through sediment-hosted aquifers and enrichment of novel symbionts in the deep terrestrial subsurface.</title>
        <authorList>
            <person name="Probst A.J."/>
            <person name="Ladd B."/>
            <person name="Jarett J.K."/>
            <person name="Geller-Mcgrath D.E."/>
            <person name="Sieber C.M.K."/>
            <person name="Emerson J.B."/>
            <person name="Anantharaman K."/>
            <person name="Thomas B.C."/>
            <person name="Malmstrom R."/>
            <person name="Stieglmeier M."/>
            <person name="Klingl A."/>
            <person name="Woyke T."/>
            <person name="Ryan C.M."/>
            <person name="Banfield J.F."/>
        </authorList>
    </citation>
    <scope>NUCLEOTIDE SEQUENCE [LARGE SCALE GENOMIC DNA]</scope>
</reference>
<dbReference type="Gene3D" id="3.10.28.10">
    <property type="entry name" value="Homing endonucleases"/>
    <property type="match status" value="1"/>
</dbReference>
<sequence>MKQKDNTVGSKVYLKSAEDFYILGLWLADGYWWSSSFGLSSTDKKLINRFGCYLKKIAPDHPLKRRIYKIGKNQKRKKEAEHLYINNRAITRFFLLYKKKKNFSVPSRFLLAYLAGRIDGDGSIDRKYRSGIRIAYGDKKDAEHDVLLFGKQNVSLYFYKSAGTWVIYLRKKFREKIISKIAKYSIKLCPVETFSK</sequence>
<organism evidence="2 3">
    <name type="scientific">Candidatus Shapirobacteria bacterium CG07_land_8_20_14_0_80_39_12</name>
    <dbReference type="NCBI Taxonomy" id="1974480"/>
    <lineage>
        <taxon>Bacteria</taxon>
        <taxon>Candidatus Shapironibacteriota</taxon>
    </lineage>
</organism>
<accession>A0A2M6YQJ9</accession>
<dbReference type="InterPro" id="IPR027434">
    <property type="entry name" value="Homing_endonucl"/>
</dbReference>
<evidence type="ECO:0000313" key="2">
    <source>
        <dbReference type="EMBL" id="PIU33383.1"/>
    </source>
</evidence>
<dbReference type="Proteomes" id="UP000229559">
    <property type="component" value="Unassembled WGS sequence"/>
</dbReference>
<comment type="caution">
    <text evidence="2">The sequence shown here is derived from an EMBL/GenBank/DDBJ whole genome shotgun (WGS) entry which is preliminary data.</text>
</comment>
<evidence type="ECO:0000313" key="3">
    <source>
        <dbReference type="Proteomes" id="UP000229559"/>
    </source>
</evidence>
<dbReference type="SUPFAM" id="SSF55608">
    <property type="entry name" value="Homing endonucleases"/>
    <property type="match status" value="2"/>
</dbReference>
<dbReference type="PROSITE" id="PS50819">
    <property type="entry name" value="INTEIN_ENDONUCLEASE"/>
    <property type="match status" value="1"/>
</dbReference>
<dbReference type="InterPro" id="IPR004860">
    <property type="entry name" value="LAGLIDADG_dom"/>
</dbReference>
<protein>
    <recommendedName>
        <fullName evidence="1">DOD-type homing endonuclease domain-containing protein</fullName>
    </recommendedName>
</protein>
<dbReference type="AlphaFoldDB" id="A0A2M6YQJ9"/>
<dbReference type="GO" id="GO:0004519">
    <property type="term" value="F:endonuclease activity"/>
    <property type="evidence" value="ECO:0007669"/>
    <property type="project" value="InterPro"/>
</dbReference>
<proteinExistence type="predicted"/>
<dbReference type="Pfam" id="PF14528">
    <property type="entry name" value="LAGLIDADG_3"/>
    <property type="match status" value="1"/>
</dbReference>
<name>A0A2M6YQJ9_9BACT</name>
<feature type="domain" description="DOD-type homing endonuclease" evidence="1">
    <location>
        <begin position="22"/>
        <end position="154"/>
    </location>
</feature>
<evidence type="ECO:0000259" key="1">
    <source>
        <dbReference type="PROSITE" id="PS50819"/>
    </source>
</evidence>
<gene>
    <name evidence="2" type="ORF">COT04_00320</name>
</gene>
<dbReference type="EMBL" id="PEXA01000010">
    <property type="protein sequence ID" value="PIU33383.1"/>
    <property type="molecule type" value="Genomic_DNA"/>
</dbReference>